<dbReference type="PANTHER" id="PTHR37308">
    <property type="entry name" value="INTEGRAL MEMBRANE PROTEIN"/>
    <property type="match status" value="1"/>
</dbReference>
<organism evidence="2 3">
    <name type="scientific">Thiopseudomonas denitrificans</name>
    <dbReference type="NCBI Taxonomy" id="1501432"/>
    <lineage>
        <taxon>Bacteria</taxon>
        <taxon>Pseudomonadati</taxon>
        <taxon>Pseudomonadota</taxon>
        <taxon>Gammaproteobacteria</taxon>
        <taxon>Pseudomonadales</taxon>
        <taxon>Pseudomonadaceae</taxon>
        <taxon>Thiopseudomonas</taxon>
    </lineage>
</organism>
<feature type="transmembrane region" description="Helical" evidence="1">
    <location>
        <begin position="60"/>
        <end position="84"/>
    </location>
</feature>
<comment type="caution">
    <text evidence="2">The sequence shown here is derived from an EMBL/GenBank/DDBJ whole genome shotgun (WGS) entry which is preliminary data.</text>
</comment>
<keyword evidence="1" id="KW-0812">Transmembrane</keyword>
<sequence length="305" mass="33512">MKNYLLLYLKGIAMGTADVVPGVSGGTIAFISGIYGQLLDALAKMPQGMVWLLRGRVREAWTLVHANFLLVLLAGIATSILTLARLITWLLEHQTVPVWSFFFGLILVSCWVVGRTIRHWSLAGLAAFAAGVLCAWYITVAAPLHWGQDYLSLFFAGAIAICAMILPGVSGSFLLLLMGLYHFVLDAVQRLDLGVIAVFSLGCAFGLLGFARLLRAALNRFHDVTLALLTGFMLGSLNKVWPWKQAVGFYTNSKGQDVPLREENLLPWQFTELTGQDAQLWLAILLAVTGFMLVLVLERFARKKA</sequence>
<gene>
    <name evidence="2" type="ORF">DFQ45_101366</name>
</gene>
<keyword evidence="1" id="KW-0472">Membrane</keyword>
<keyword evidence="1" id="KW-1133">Transmembrane helix</keyword>
<evidence type="ECO:0000256" key="1">
    <source>
        <dbReference type="SAM" id="Phobius"/>
    </source>
</evidence>
<dbReference type="Pfam" id="PF04018">
    <property type="entry name" value="VCA0040-like"/>
    <property type="match status" value="1"/>
</dbReference>
<accession>A0A4R6U2M4</accession>
<name>A0A4R6U2M4_9GAMM</name>
<dbReference type="EMBL" id="SNYK01000001">
    <property type="protein sequence ID" value="TDQ40231.1"/>
    <property type="molecule type" value="Genomic_DNA"/>
</dbReference>
<reference evidence="2 3" key="1">
    <citation type="submission" date="2019-03" db="EMBL/GenBank/DDBJ databases">
        <title>Genomic Encyclopedia of Type Strains, Phase IV (KMG-IV): sequencing the most valuable type-strain genomes for metagenomic binning, comparative biology and taxonomic classification.</title>
        <authorList>
            <person name="Goeker M."/>
        </authorList>
    </citation>
    <scope>NUCLEOTIDE SEQUENCE [LARGE SCALE GENOMIC DNA]</scope>
    <source>
        <strain evidence="2 3">DSM 28679</strain>
    </source>
</reference>
<dbReference type="Proteomes" id="UP000294575">
    <property type="component" value="Unassembled WGS sequence"/>
</dbReference>
<feature type="transmembrane region" description="Helical" evidence="1">
    <location>
        <begin position="120"/>
        <end position="138"/>
    </location>
</feature>
<dbReference type="RefSeq" id="WP_101496925.1">
    <property type="nucleotide sequence ID" value="NZ_LNJZ01000007.1"/>
</dbReference>
<feature type="transmembrane region" description="Helical" evidence="1">
    <location>
        <begin position="20"/>
        <end position="39"/>
    </location>
</feature>
<evidence type="ECO:0000313" key="3">
    <source>
        <dbReference type="Proteomes" id="UP000294575"/>
    </source>
</evidence>
<dbReference type="AlphaFoldDB" id="A0A4R6U2M4"/>
<feature type="transmembrane region" description="Helical" evidence="1">
    <location>
        <begin position="278"/>
        <end position="297"/>
    </location>
</feature>
<dbReference type="InterPro" id="IPR007163">
    <property type="entry name" value="VCA0040-like"/>
</dbReference>
<feature type="transmembrane region" description="Helical" evidence="1">
    <location>
        <begin position="96"/>
        <end position="113"/>
    </location>
</feature>
<proteinExistence type="predicted"/>
<dbReference type="PANTHER" id="PTHR37308:SF1">
    <property type="entry name" value="POLYPRENYL-PHOSPHATE TRANSPORTER"/>
    <property type="match status" value="1"/>
</dbReference>
<dbReference type="OrthoDB" id="9793746at2"/>
<protein>
    <submittedName>
        <fullName evidence="2">Putative membrane protein</fullName>
    </submittedName>
</protein>
<keyword evidence="3" id="KW-1185">Reference proteome</keyword>
<evidence type="ECO:0000313" key="2">
    <source>
        <dbReference type="EMBL" id="TDQ40231.1"/>
    </source>
</evidence>
<feature type="transmembrane region" description="Helical" evidence="1">
    <location>
        <begin position="193"/>
        <end position="214"/>
    </location>
</feature>
<feature type="transmembrane region" description="Helical" evidence="1">
    <location>
        <begin position="150"/>
        <end position="181"/>
    </location>
</feature>